<comment type="caution">
    <text evidence="2">The sequence shown here is derived from an EMBL/GenBank/DDBJ whole genome shotgun (WGS) entry which is preliminary data.</text>
</comment>
<accession>A0AAD7CQ63</accession>
<feature type="compositionally biased region" description="Polar residues" evidence="1">
    <location>
        <begin position="1"/>
        <end position="10"/>
    </location>
</feature>
<dbReference type="AlphaFoldDB" id="A0AAD7CQ63"/>
<keyword evidence="3" id="KW-1185">Reference proteome</keyword>
<organism evidence="2 3">
    <name type="scientific">Mycena rosella</name>
    <name type="common">Pink bonnet</name>
    <name type="synonym">Agaricus rosellus</name>
    <dbReference type="NCBI Taxonomy" id="1033263"/>
    <lineage>
        <taxon>Eukaryota</taxon>
        <taxon>Fungi</taxon>
        <taxon>Dikarya</taxon>
        <taxon>Basidiomycota</taxon>
        <taxon>Agaricomycotina</taxon>
        <taxon>Agaricomycetes</taxon>
        <taxon>Agaricomycetidae</taxon>
        <taxon>Agaricales</taxon>
        <taxon>Marasmiineae</taxon>
        <taxon>Mycenaceae</taxon>
        <taxon>Mycena</taxon>
    </lineage>
</organism>
<name>A0AAD7CQ63_MYCRO</name>
<evidence type="ECO:0000313" key="3">
    <source>
        <dbReference type="Proteomes" id="UP001221757"/>
    </source>
</evidence>
<dbReference type="EMBL" id="JARKIE010000286">
    <property type="protein sequence ID" value="KAJ7657943.1"/>
    <property type="molecule type" value="Genomic_DNA"/>
</dbReference>
<evidence type="ECO:0000256" key="1">
    <source>
        <dbReference type="SAM" id="MobiDB-lite"/>
    </source>
</evidence>
<reference evidence="2" key="1">
    <citation type="submission" date="2023-03" db="EMBL/GenBank/DDBJ databases">
        <title>Massive genome expansion in bonnet fungi (Mycena s.s.) driven by repeated elements and novel gene families across ecological guilds.</title>
        <authorList>
            <consortium name="Lawrence Berkeley National Laboratory"/>
            <person name="Harder C.B."/>
            <person name="Miyauchi S."/>
            <person name="Viragh M."/>
            <person name="Kuo A."/>
            <person name="Thoen E."/>
            <person name="Andreopoulos B."/>
            <person name="Lu D."/>
            <person name="Skrede I."/>
            <person name="Drula E."/>
            <person name="Henrissat B."/>
            <person name="Morin E."/>
            <person name="Kohler A."/>
            <person name="Barry K."/>
            <person name="LaButti K."/>
            <person name="Morin E."/>
            <person name="Salamov A."/>
            <person name="Lipzen A."/>
            <person name="Mereny Z."/>
            <person name="Hegedus B."/>
            <person name="Baldrian P."/>
            <person name="Stursova M."/>
            <person name="Weitz H."/>
            <person name="Taylor A."/>
            <person name="Grigoriev I.V."/>
            <person name="Nagy L.G."/>
            <person name="Martin F."/>
            <person name="Kauserud H."/>
        </authorList>
    </citation>
    <scope>NUCLEOTIDE SEQUENCE</scope>
    <source>
        <strain evidence="2">CBHHK067</strain>
    </source>
</reference>
<feature type="region of interest" description="Disordered" evidence="1">
    <location>
        <begin position="1"/>
        <end position="38"/>
    </location>
</feature>
<gene>
    <name evidence="2" type="ORF">B0H17DRAFT_1213405</name>
</gene>
<proteinExistence type="predicted"/>
<protein>
    <recommendedName>
        <fullName evidence="4">Retrotransposon gag domain-containing protein</fullName>
    </recommendedName>
</protein>
<evidence type="ECO:0000313" key="2">
    <source>
        <dbReference type="EMBL" id="KAJ7657943.1"/>
    </source>
</evidence>
<dbReference type="Proteomes" id="UP001221757">
    <property type="component" value="Unassembled WGS sequence"/>
</dbReference>
<sequence>MSQIDSQSTPWGDWPDQDDVGYAADSSGAPPPPSFFHSSSDSAMTTVIASTPIAAPVNHSAFVHSVSHSAPSAPRVCNPRCFNGKIEVKPFLNRIKDCLFLQRNALSTDEDKCSYTGLYLADGSPVEWFTKVKRNNPVLLQNFTQFILEFRSKFSDPPIHRV</sequence>
<evidence type="ECO:0008006" key="4">
    <source>
        <dbReference type="Google" id="ProtNLM"/>
    </source>
</evidence>